<dbReference type="EMBL" id="BMAW01068688">
    <property type="protein sequence ID" value="GFT65599.1"/>
    <property type="molecule type" value="Genomic_DNA"/>
</dbReference>
<dbReference type="Proteomes" id="UP000887013">
    <property type="component" value="Unassembled WGS sequence"/>
</dbReference>
<reference evidence="2" key="1">
    <citation type="submission" date="2020-08" db="EMBL/GenBank/DDBJ databases">
        <title>Multicomponent nature underlies the extraordinary mechanical properties of spider dragline silk.</title>
        <authorList>
            <person name="Kono N."/>
            <person name="Nakamura H."/>
            <person name="Mori M."/>
            <person name="Yoshida Y."/>
            <person name="Ohtoshi R."/>
            <person name="Malay A.D."/>
            <person name="Moran D.A.P."/>
            <person name="Tomita M."/>
            <person name="Numata K."/>
            <person name="Arakawa K."/>
        </authorList>
    </citation>
    <scope>NUCLEOTIDE SEQUENCE</scope>
</reference>
<dbReference type="AlphaFoldDB" id="A0A8X6PI83"/>
<proteinExistence type="predicted"/>
<comment type="caution">
    <text evidence="2">The sequence shown here is derived from an EMBL/GenBank/DDBJ whole genome shotgun (WGS) entry which is preliminary data.</text>
</comment>
<keyword evidence="3" id="KW-1185">Reference proteome</keyword>
<feature type="chain" id="PRO_5036445992" evidence="1">
    <location>
        <begin position="19"/>
        <end position="111"/>
    </location>
</feature>
<evidence type="ECO:0000256" key="1">
    <source>
        <dbReference type="SAM" id="SignalP"/>
    </source>
</evidence>
<protein>
    <submittedName>
        <fullName evidence="2">Uncharacterized protein</fullName>
    </submittedName>
</protein>
<keyword evidence="1" id="KW-0732">Signal</keyword>
<name>A0A8X6PI83_NEPPI</name>
<sequence>MVLILVVILNWVITKRNSEVKMLPQTIEAFEQSSTLDLLAYTAAVSSYTEIRCHLFIWNGSVSGQKRKNVPLHIIIRAASMVGRHCGIFKRIHQVANSDLLIAHSKSELAT</sequence>
<evidence type="ECO:0000313" key="3">
    <source>
        <dbReference type="Proteomes" id="UP000887013"/>
    </source>
</evidence>
<gene>
    <name evidence="2" type="ORF">NPIL_231521</name>
</gene>
<feature type="signal peptide" evidence="1">
    <location>
        <begin position="1"/>
        <end position="18"/>
    </location>
</feature>
<organism evidence="2 3">
    <name type="scientific">Nephila pilipes</name>
    <name type="common">Giant wood spider</name>
    <name type="synonym">Nephila maculata</name>
    <dbReference type="NCBI Taxonomy" id="299642"/>
    <lineage>
        <taxon>Eukaryota</taxon>
        <taxon>Metazoa</taxon>
        <taxon>Ecdysozoa</taxon>
        <taxon>Arthropoda</taxon>
        <taxon>Chelicerata</taxon>
        <taxon>Arachnida</taxon>
        <taxon>Araneae</taxon>
        <taxon>Araneomorphae</taxon>
        <taxon>Entelegynae</taxon>
        <taxon>Araneoidea</taxon>
        <taxon>Nephilidae</taxon>
        <taxon>Nephila</taxon>
    </lineage>
</organism>
<accession>A0A8X6PI83</accession>
<evidence type="ECO:0000313" key="2">
    <source>
        <dbReference type="EMBL" id="GFT65599.1"/>
    </source>
</evidence>